<evidence type="ECO:0000259" key="1">
    <source>
        <dbReference type="Pfam" id="PF01575"/>
    </source>
</evidence>
<dbReference type="SUPFAM" id="SSF54637">
    <property type="entry name" value="Thioesterase/thiol ester dehydrase-isomerase"/>
    <property type="match status" value="1"/>
</dbReference>
<dbReference type="CDD" id="cd03441">
    <property type="entry name" value="R_hydratase_like"/>
    <property type="match status" value="1"/>
</dbReference>
<dbReference type="Pfam" id="PF01575">
    <property type="entry name" value="MaoC_dehydratas"/>
    <property type="match status" value="1"/>
</dbReference>
<dbReference type="PANTHER" id="PTHR43437">
    <property type="entry name" value="HYDROXYACYL-THIOESTER DEHYDRATASE TYPE 2, MITOCHONDRIAL-RELATED"/>
    <property type="match status" value="1"/>
</dbReference>
<dbReference type="Proteomes" id="UP001082899">
    <property type="component" value="Unassembled WGS sequence"/>
</dbReference>
<feature type="domain" description="MaoC-like" evidence="1">
    <location>
        <begin position="14"/>
        <end position="103"/>
    </location>
</feature>
<name>A0ABT3ZR86_9BURK</name>
<organism evidence="2 3">
    <name type="scientific">Robbsia betulipollinis</name>
    <dbReference type="NCBI Taxonomy" id="2981849"/>
    <lineage>
        <taxon>Bacteria</taxon>
        <taxon>Pseudomonadati</taxon>
        <taxon>Pseudomonadota</taxon>
        <taxon>Betaproteobacteria</taxon>
        <taxon>Burkholderiales</taxon>
        <taxon>Burkholderiaceae</taxon>
        <taxon>Robbsia</taxon>
    </lineage>
</organism>
<sequence length="151" mass="16372">MSRIVTIGDTFSKVLRLAAQDIRLFAEHIGDMNPLHHDEEHARRAGFAGPIASGSHPTAHFLAAATTHFTTFAQPLLLEFNVQVKKPAVSGDLLTMTWTVVDAFWKNTLNGDLTTLEGVVINQREQITLNATAKILVKPKSGDLSTGEGSP</sequence>
<dbReference type="PANTHER" id="PTHR43437:SF3">
    <property type="entry name" value="HYDROXYACYL-THIOESTER DEHYDRATASE TYPE 2, MITOCHONDRIAL"/>
    <property type="match status" value="1"/>
</dbReference>
<gene>
    <name evidence="2" type="ORF">OVY01_18075</name>
</gene>
<dbReference type="InterPro" id="IPR029069">
    <property type="entry name" value="HotDog_dom_sf"/>
</dbReference>
<proteinExistence type="predicted"/>
<keyword evidence="3" id="KW-1185">Reference proteome</keyword>
<dbReference type="Gene3D" id="3.10.129.10">
    <property type="entry name" value="Hotdog Thioesterase"/>
    <property type="match status" value="1"/>
</dbReference>
<dbReference type="InterPro" id="IPR002539">
    <property type="entry name" value="MaoC-like_dom"/>
</dbReference>
<evidence type="ECO:0000313" key="3">
    <source>
        <dbReference type="Proteomes" id="UP001082899"/>
    </source>
</evidence>
<dbReference type="EMBL" id="JAPMXC010000010">
    <property type="protein sequence ID" value="MCY0389064.1"/>
    <property type="molecule type" value="Genomic_DNA"/>
</dbReference>
<accession>A0ABT3ZR86</accession>
<evidence type="ECO:0000313" key="2">
    <source>
        <dbReference type="EMBL" id="MCY0389064.1"/>
    </source>
</evidence>
<protein>
    <submittedName>
        <fullName evidence="2">MaoC family dehydratase</fullName>
    </submittedName>
</protein>
<reference evidence="2" key="1">
    <citation type="submission" date="2022-11" db="EMBL/GenBank/DDBJ databases">
        <title>Robbsia betulipollinis sp. nov., isolated from pollen of birch (Betula pendula).</title>
        <authorList>
            <person name="Shi H."/>
            <person name="Ambika Manirajan B."/>
            <person name="Ratering S."/>
            <person name="Geissler-Plaum R."/>
            <person name="Schnell S."/>
        </authorList>
    </citation>
    <scope>NUCLEOTIDE SEQUENCE</scope>
    <source>
        <strain evidence="2">Bb-Pol-6</strain>
    </source>
</reference>
<dbReference type="RefSeq" id="WP_267848963.1">
    <property type="nucleotide sequence ID" value="NZ_JAPMXC010000010.1"/>
</dbReference>
<dbReference type="InterPro" id="IPR050965">
    <property type="entry name" value="UPF0336/Enoyl-CoA_hydratase"/>
</dbReference>
<comment type="caution">
    <text evidence="2">The sequence shown here is derived from an EMBL/GenBank/DDBJ whole genome shotgun (WGS) entry which is preliminary data.</text>
</comment>